<dbReference type="SUPFAM" id="SSF56059">
    <property type="entry name" value="Glutathione synthetase ATP-binding domain-like"/>
    <property type="match status" value="1"/>
</dbReference>
<dbReference type="SUPFAM" id="SSF51246">
    <property type="entry name" value="Rudiment single hybrid motif"/>
    <property type="match status" value="1"/>
</dbReference>
<keyword evidence="7" id="KW-0732">Signal</keyword>
<evidence type="ECO:0000256" key="6">
    <source>
        <dbReference type="RuleBase" id="RU361200"/>
    </source>
</evidence>
<feature type="binding site" evidence="5">
    <location>
        <position position="93"/>
    </location>
    <ligand>
        <name>ATP</name>
        <dbReference type="ChEBI" id="CHEBI:30616"/>
    </ligand>
</feature>
<dbReference type="FunFam" id="3.30.1490.20:FF:000015">
    <property type="entry name" value="N5-carboxyaminoimidazole ribonucleotide synthase"/>
    <property type="match status" value="1"/>
</dbReference>
<feature type="binding site" evidence="5">
    <location>
        <begin position="259"/>
        <end position="260"/>
    </location>
    <ligand>
        <name>ATP</name>
        <dbReference type="ChEBI" id="CHEBI:30616"/>
    </ligand>
</feature>
<dbReference type="SUPFAM" id="SSF52440">
    <property type="entry name" value="PreATP-grasp domain"/>
    <property type="match status" value="1"/>
</dbReference>
<comment type="pathway">
    <text evidence="5 6">Purine metabolism; IMP biosynthesis via de novo pathway; 5-amino-1-(5-phospho-D-ribosyl)imidazole-4-carboxylate from 5-amino-1-(5-phospho-D-ribosyl)imidazole (N5-CAIR route): step 1/2.</text>
</comment>
<feature type="domain" description="ATP-grasp" evidence="8">
    <location>
        <begin position="97"/>
        <end position="289"/>
    </location>
</feature>
<accession>A0AA41W3D5</accession>
<dbReference type="GO" id="GO:0004638">
    <property type="term" value="F:phosphoribosylaminoimidazole carboxylase activity"/>
    <property type="evidence" value="ECO:0007669"/>
    <property type="project" value="InterPro"/>
</dbReference>
<sequence length="379" mass="41157">MKVMVLGAGQLAQMMALAGAPLGISVVAYDVRTHSVVHPVTGQDYQQDLAAGINANDVITAEFEHIPHDILDQCQASGKFLPGDRAIRVGGDRRLEKQLLDGVNVPNARYQFLATKADLTAATQSIGLPLVLKSALDGYDGKGQWRLKSETEIDAVWAEIEEFLAHSSDNQSIVAEQWIPFNREVSVIGVRNKDGNIAVYPLTQNHHEAGVLSLSVAPATGENLQQQAVSAFEKIANELDYVGVLAIEFFDVDGQLLVNEIAPRVHNSGHWTQQGADCCQFENHLRAVCNLPLGSTELVRPTAMVNVLGIDSVHQKAMEIAGSHQHWYGKEQRAGRKMGHINVAGKDQTQMLAQLNALLTMLPEAEFPGLSTAIAKLPQ</sequence>
<dbReference type="InterPro" id="IPR011054">
    <property type="entry name" value="Rudment_hybrid_motif"/>
</dbReference>
<dbReference type="AlphaFoldDB" id="A0AA41W3D5"/>
<dbReference type="EC" id="6.3.4.18" evidence="5 6"/>
<dbReference type="InterPro" id="IPR016185">
    <property type="entry name" value="PreATP-grasp_dom_sf"/>
</dbReference>
<dbReference type="Gene3D" id="3.30.470.20">
    <property type="entry name" value="ATP-grasp fold, B domain"/>
    <property type="match status" value="1"/>
</dbReference>
<dbReference type="RefSeq" id="WP_251259377.1">
    <property type="nucleotide sequence ID" value="NZ_JAMQGP010000001.1"/>
</dbReference>
<name>A0AA41W3D5_9GAMM</name>
<dbReference type="InterPro" id="IPR013815">
    <property type="entry name" value="ATP_grasp_subdomain_1"/>
</dbReference>
<keyword evidence="1 5" id="KW-0436">Ligase</keyword>
<evidence type="ECO:0000259" key="8">
    <source>
        <dbReference type="PROSITE" id="PS50975"/>
    </source>
</evidence>
<dbReference type="InterPro" id="IPR040686">
    <property type="entry name" value="PurK_C"/>
</dbReference>
<evidence type="ECO:0000256" key="2">
    <source>
        <dbReference type="ARBA" id="ARBA00022741"/>
    </source>
</evidence>
<comment type="caution">
    <text evidence="9">The sequence shown here is derived from an EMBL/GenBank/DDBJ whole genome shotgun (WGS) entry which is preliminary data.</text>
</comment>
<dbReference type="GO" id="GO:0005829">
    <property type="term" value="C:cytosol"/>
    <property type="evidence" value="ECO:0007669"/>
    <property type="project" value="TreeGrafter"/>
</dbReference>
<dbReference type="NCBIfam" id="TIGR01161">
    <property type="entry name" value="purK"/>
    <property type="match status" value="1"/>
</dbReference>
<reference evidence="9 10" key="1">
    <citation type="journal article" date="2013" name="Antonie Van Leeuwenhoek">
        <title>Echinimonas agarilytica gen. nov., sp. nov., a new gammaproteobacterium isolated from the sea urchin Strongylocentrotus intermedius.</title>
        <authorList>
            <person name="Nedashkovskaya O.I."/>
            <person name="Stenkova A.M."/>
            <person name="Zhukova N.V."/>
            <person name="Van Trappen S."/>
            <person name="Lee J.S."/>
            <person name="Kim S.B."/>
        </authorList>
    </citation>
    <scope>NUCLEOTIDE SEQUENCE [LARGE SCALE GENOMIC DNA]</scope>
    <source>
        <strain evidence="9 10">KMM 6351</strain>
    </source>
</reference>
<feature type="binding site" evidence="5">
    <location>
        <position position="207"/>
    </location>
    <ligand>
        <name>ATP</name>
        <dbReference type="ChEBI" id="CHEBI:30616"/>
    </ligand>
</feature>
<dbReference type="GO" id="GO:0005524">
    <property type="term" value="F:ATP binding"/>
    <property type="evidence" value="ECO:0007669"/>
    <property type="project" value="UniProtKB-UniRule"/>
</dbReference>
<comment type="catalytic activity">
    <reaction evidence="5 6">
        <text>5-amino-1-(5-phospho-beta-D-ribosyl)imidazole + hydrogencarbonate + ATP = 5-carboxyamino-1-(5-phospho-D-ribosyl)imidazole + ADP + phosphate + 2 H(+)</text>
        <dbReference type="Rhea" id="RHEA:19317"/>
        <dbReference type="ChEBI" id="CHEBI:15378"/>
        <dbReference type="ChEBI" id="CHEBI:17544"/>
        <dbReference type="ChEBI" id="CHEBI:30616"/>
        <dbReference type="ChEBI" id="CHEBI:43474"/>
        <dbReference type="ChEBI" id="CHEBI:58730"/>
        <dbReference type="ChEBI" id="CHEBI:137981"/>
        <dbReference type="ChEBI" id="CHEBI:456216"/>
        <dbReference type="EC" id="6.3.4.18"/>
    </reaction>
</comment>
<dbReference type="GO" id="GO:0046872">
    <property type="term" value="F:metal ion binding"/>
    <property type="evidence" value="ECO:0007669"/>
    <property type="project" value="InterPro"/>
</dbReference>
<dbReference type="Gene3D" id="3.40.50.20">
    <property type="match status" value="1"/>
</dbReference>
<feature type="signal peptide" evidence="7">
    <location>
        <begin position="1"/>
        <end position="18"/>
    </location>
</feature>
<feature type="binding site" evidence="5">
    <location>
        <begin position="138"/>
        <end position="144"/>
    </location>
    <ligand>
        <name>ATP</name>
        <dbReference type="ChEBI" id="CHEBI:30616"/>
    </ligand>
</feature>
<dbReference type="InterPro" id="IPR011761">
    <property type="entry name" value="ATP-grasp"/>
</dbReference>
<comment type="similarity">
    <text evidence="5 6">Belongs to the PurK/PurT family.</text>
</comment>
<keyword evidence="3 5" id="KW-0658">Purine biosynthesis</keyword>
<dbReference type="Pfam" id="PF02222">
    <property type="entry name" value="ATP-grasp"/>
    <property type="match status" value="1"/>
</dbReference>
<dbReference type="Gene3D" id="3.30.1490.20">
    <property type="entry name" value="ATP-grasp fold, A domain"/>
    <property type="match status" value="1"/>
</dbReference>
<keyword evidence="10" id="KW-1185">Reference proteome</keyword>
<dbReference type="FunFam" id="3.30.470.20:FF:000029">
    <property type="entry name" value="N5-carboxyaminoimidazole ribonucleotide synthase"/>
    <property type="match status" value="1"/>
</dbReference>
<dbReference type="InterPro" id="IPR005875">
    <property type="entry name" value="PurK"/>
</dbReference>
<dbReference type="HAMAP" id="MF_01928">
    <property type="entry name" value="PurK"/>
    <property type="match status" value="1"/>
</dbReference>
<dbReference type="Pfam" id="PF17769">
    <property type="entry name" value="PurK_C"/>
    <property type="match status" value="1"/>
</dbReference>
<keyword evidence="4 5" id="KW-0067">ATP-binding</keyword>
<feature type="chain" id="PRO_5041274423" description="N5-carboxyaminoimidazole ribonucleotide synthase" evidence="7">
    <location>
        <begin position="19"/>
        <end position="379"/>
    </location>
</feature>
<evidence type="ECO:0000256" key="3">
    <source>
        <dbReference type="ARBA" id="ARBA00022755"/>
    </source>
</evidence>
<gene>
    <name evidence="5 6" type="primary">purK</name>
    <name evidence="9" type="ORF">NAF29_00035</name>
</gene>
<dbReference type="InterPro" id="IPR003135">
    <property type="entry name" value="ATP-grasp_carboxylate-amine"/>
</dbReference>
<feature type="binding site" evidence="5">
    <location>
        <position position="184"/>
    </location>
    <ligand>
        <name>ATP</name>
        <dbReference type="ChEBI" id="CHEBI:30616"/>
    </ligand>
</feature>
<dbReference type="GO" id="GO:0006189">
    <property type="term" value="P:'de novo' IMP biosynthetic process"/>
    <property type="evidence" value="ECO:0007669"/>
    <property type="project" value="UniProtKB-UniRule"/>
</dbReference>
<evidence type="ECO:0000313" key="10">
    <source>
        <dbReference type="Proteomes" id="UP001165393"/>
    </source>
</evidence>
<dbReference type="Proteomes" id="UP001165393">
    <property type="component" value="Unassembled WGS sequence"/>
</dbReference>
<comment type="function">
    <text evidence="5">Catalyzes the ATP-dependent conversion of 5-aminoimidazole ribonucleotide (AIR) and HCO(3)(-) to N5-carboxyaminoimidazole ribonucleotide (N5-CAIR).</text>
</comment>
<dbReference type="PROSITE" id="PS50975">
    <property type="entry name" value="ATP_GRASP"/>
    <property type="match status" value="1"/>
</dbReference>
<dbReference type="NCBIfam" id="NF004679">
    <property type="entry name" value="PRK06019.1-5"/>
    <property type="match status" value="1"/>
</dbReference>
<dbReference type="PANTHER" id="PTHR11609">
    <property type="entry name" value="PURINE BIOSYNTHESIS PROTEIN 6/7, PUR6/7"/>
    <property type="match status" value="1"/>
</dbReference>
<comment type="subunit">
    <text evidence="5 6">Homodimer.</text>
</comment>
<dbReference type="InterPro" id="IPR054350">
    <property type="entry name" value="PurT/PurK_preATP-grasp"/>
</dbReference>
<evidence type="ECO:0000256" key="7">
    <source>
        <dbReference type="SAM" id="SignalP"/>
    </source>
</evidence>
<evidence type="ECO:0000256" key="5">
    <source>
        <dbReference type="HAMAP-Rule" id="MF_01928"/>
    </source>
</evidence>
<feature type="binding site" evidence="5">
    <location>
        <begin position="176"/>
        <end position="179"/>
    </location>
    <ligand>
        <name>ATP</name>
        <dbReference type="ChEBI" id="CHEBI:30616"/>
    </ligand>
</feature>
<feature type="binding site" evidence="5">
    <location>
        <position position="133"/>
    </location>
    <ligand>
        <name>ATP</name>
        <dbReference type="ChEBI" id="CHEBI:30616"/>
    </ligand>
</feature>
<evidence type="ECO:0000256" key="4">
    <source>
        <dbReference type="ARBA" id="ARBA00022840"/>
    </source>
</evidence>
<evidence type="ECO:0000313" key="9">
    <source>
        <dbReference type="EMBL" id="MCM2678058.1"/>
    </source>
</evidence>
<dbReference type="GO" id="GO:0034028">
    <property type="term" value="F:5-(carboxyamino)imidazole ribonucleotide synthase activity"/>
    <property type="evidence" value="ECO:0007669"/>
    <property type="project" value="UniProtKB-UniRule"/>
</dbReference>
<dbReference type="EMBL" id="JAMQGP010000001">
    <property type="protein sequence ID" value="MCM2678058.1"/>
    <property type="molecule type" value="Genomic_DNA"/>
</dbReference>
<protein>
    <recommendedName>
        <fullName evidence="5 6">N5-carboxyaminoimidazole ribonucleotide synthase</fullName>
        <shortName evidence="5 6">N5-CAIR synthase</shortName>
        <ecNumber evidence="5 6">6.3.4.18</ecNumber>
    </recommendedName>
    <alternativeName>
        <fullName evidence="5 6">5-(carboxyamino)imidazole ribonucleotide synthetase</fullName>
    </alternativeName>
</protein>
<comment type="function">
    <text evidence="6">Catalyzes the ATP-dependent conversion of 5-aminoimidazole ribonucleotide (AIR) and HCO(3)- to N5-carboxyaminoimidazole ribonucleotide (N5-CAIR).</text>
</comment>
<dbReference type="PANTHER" id="PTHR11609:SF5">
    <property type="entry name" value="PHOSPHORIBOSYLAMINOIMIDAZOLE CARBOXYLASE"/>
    <property type="match status" value="1"/>
</dbReference>
<dbReference type="Pfam" id="PF22660">
    <property type="entry name" value="RS_preATP-grasp-like"/>
    <property type="match status" value="1"/>
</dbReference>
<organism evidence="9 10">
    <name type="scientific">Echinimonas agarilytica</name>
    <dbReference type="NCBI Taxonomy" id="1215918"/>
    <lineage>
        <taxon>Bacteria</taxon>
        <taxon>Pseudomonadati</taxon>
        <taxon>Pseudomonadota</taxon>
        <taxon>Gammaproteobacteria</taxon>
        <taxon>Alteromonadales</taxon>
        <taxon>Echinimonadaceae</taxon>
        <taxon>Echinimonas</taxon>
    </lineage>
</organism>
<keyword evidence="2 5" id="KW-0547">Nucleotide-binding</keyword>
<proteinExistence type="inferred from homology"/>
<evidence type="ECO:0000256" key="1">
    <source>
        <dbReference type="ARBA" id="ARBA00022598"/>
    </source>
</evidence>